<keyword evidence="3" id="KW-0805">Transcription regulation</keyword>
<gene>
    <name evidence="10" type="ORF">KO481_15740</name>
</gene>
<dbReference type="Pfam" id="PF00486">
    <property type="entry name" value="Trans_reg_C"/>
    <property type="match status" value="1"/>
</dbReference>
<dbReference type="PANTHER" id="PTHR48111:SF1">
    <property type="entry name" value="TWO-COMPONENT RESPONSE REGULATOR ORR33"/>
    <property type="match status" value="1"/>
</dbReference>
<dbReference type="PANTHER" id="PTHR48111">
    <property type="entry name" value="REGULATOR OF RPOS"/>
    <property type="match status" value="1"/>
</dbReference>
<comment type="caution">
    <text evidence="10">The sequence shown here is derived from an EMBL/GenBank/DDBJ whole genome shotgun (WGS) entry which is preliminary data.</text>
</comment>
<dbReference type="Proteomes" id="UP000733379">
    <property type="component" value="Unassembled WGS sequence"/>
</dbReference>
<feature type="DNA-binding region" description="OmpR/PhoB-type" evidence="7">
    <location>
        <begin position="123"/>
        <end position="218"/>
    </location>
</feature>
<dbReference type="PROSITE" id="PS50110">
    <property type="entry name" value="RESPONSE_REGULATORY"/>
    <property type="match status" value="1"/>
</dbReference>
<sequence length="225" mass="24811">MRIAVVTDNTRISDPLIEVFAAHGHRATRVHRSDELFSAARWLDAVVLDTKLQDLPGIHVLQRLREFSDVPVIMLTPKGDEHPIVRSLRSGADDCVTKPPRPIELLARLEAIMRRWMTPMSMESVVVTGDVRIDLAARSIDVAGTPVGLTRTEFDIAATLAESVGAAVSREYLTDRVWGDPRGPVSRPLDVHVAALRAKLNRPGLITTVRGFGYRWGLELAVAAE</sequence>
<dbReference type="InterPro" id="IPR001867">
    <property type="entry name" value="OmpR/PhoB-type_DNA-bd"/>
</dbReference>
<evidence type="ECO:0000256" key="1">
    <source>
        <dbReference type="ARBA" id="ARBA00022553"/>
    </source>
</evidence>
<feature type="domain" description="Response regulatory" evidence="8">
    <location>
        <begin position="2"/>
        <end position="113"/>
    </location>
</feature>
<dbReference type="RefSeq" id="WP_215917832.1">
    <property type="nucleotide sequence ID" value="NZ_JAHKNI010000004.1"/>
</dbReference>
<keyword evidence="5" id="KW-0804">Transcription</keyword>
<dbReference type="InterPro" id="IPR039420">
    <property type="entry name" value="WalR-like"/>
</dbReference>
<dbReference type="Gene3D" id="1.10.10.10">
    <property type="entry name" value="Winged helix-like DNA-binding domain superfamily/Winged helix DNA-binding domain"/>
    <property type="match status" value="1"/>
</dbReference>
<feature type="domain" description="OmpR/PhoB-type" evidence="9">
    <location>
        <begin position="123"/>
        <end position="218"/>
    </location>
</feature>
<dbReference type="InterPro" id="IPR036388">
    <property type="entry name" value="WH-like_DNA-bd_sf"/>
</dbReference>
<dbReference type="EMBL" id="JAHKNI010000004">
    <property type="protein sequence ID" value="MBU3062970.1"/>
    <property type="molecule type" value="Genomic_DNA"/>
</dbReference>
<evidence type="ECO:0000313" key="11">
    <source>
        <dbReference type="Proteomes" id="UP000733379"/>
    </source>
</evidence>
<keyword evidence="1 6" id="KW-0597">Phosphoprotein</keyword>
<dbReference type="InterPro" id="IPR001789">
    <property type="entry name" value="Sig_transdc_resp-reg_receiver"/>
</dbReference>
<dbReference type="CDD" id="cd00383">
    <property type="entry name" value="trans_reg_C"/>
    <property type="match status" value="1"/>
</dbReference>
<name>A0ABS6AZL6_9NOCA</name>
<dbReference type="PROSITE" id="PS51755">
    <property type="entry name" value="OMPR_PHOB"/>
    <property type="match status" value="1"/>
</dbReference>
<evidence type="ECO:0000256" key="4">
    <source>
        <dbReference type="ARBA" id="ARBA00023125"/>
    </source>
</evidence>
<accession>A0ABS6AZL6</accession>
<dbReference type="InterPro" id="IPR016032">
    <property type="entry name" value="Sig_transdc_resp-reg_C-effctor"/>
</dbReference>
<keyword evidence="11" id="KW-1185">Reference proteome</keyword>
<dbReference type="InterPro" id="IPR011006">
    <property type="entry name" value="CheY-like_superfamily"/>
</dbReference>
<dbReference type="SUPFAM" id="SSF52172">
    <property type="entry name" value="CheY-like"/>
    <property type="match status" value="1"/>
</dbReference>
<dbReference type="Gene3D" id="3.40.50.2300">
    <property type="match status" value="1"/>
</dbReference>
<evidence type="ECO:0000313" key="10">
    <source>
        <dbReference type="EMBL" id="MBU3062970.1"/>
    </source>
</evidence>
<dbReference type="SMART" id="SM00448">
    <property type="entry name" value="REC"/>
    <property type="match status" value="1"/>
</dbReference>
<keyword evidence="4 7" id="KW-0238">DNA-binding</keyword>
<protein>
    <submittedName>
        <fullName evidence="10">Response regulator transcription factor</fullName>
    </submittedName>
</protein>
<evidence type="ECO:0000259" key="8">
    <source>
        <dbReference type="PROSITE" id="PS50110"/>
    </source>
</evidence>
<evidence type="ECO:0000256" key="7">
    <source>
        <dbReference type="PROSITE-ProRule" id="PRU01091"/>
    </source>
</evidence>
<dbReference type="Gene3D" id="6.10.250.690">
    <property type="match status" value="1"/>
</dbReference>
<organism evidence="10 11">
    <name type="scientific">Nocardia albiluteola</name>
    <dbReference type="NCBI Taxonomy" id="2842303"/>
    <lineage>
        <taxon>Bacteria</taxon>
        <taxon>Bacillati</taxon>
        <taxon>Actinomycetota</taxon>
        <taxon>Actinomycetes</taxon>
        <taxon>Mycobacteriales</taxon>
        <taxon>Nocardiaceae</taxon>
        <taxon>Nocardia</taxon>
    </lineage>
</organism>
<evidence type="ECO:0000256" key="2">
    <source>
        <dbReference type="ARBA" id="ARBA00023012"/>
    </source>
</evidence>
<feature type="modified residue" description="4-aspartylphosphate" evidence="6">
    <location>
        <position position="49"/>
    </location>
</feature>
<dbReference type="Pfam" id="PF00072">
    <property type="entry name" value="Response_reg"/>
    <property type="match status" value="1"/>
</dbReference>
<reference evidence="10 11" key="1">
    <citation type="submission" date="2021-06" db="EMBL/GenBank/DDBJ databases">
        <title>Actinomycetes sequencing.</title>
        <authorList>
            <person name="Shan Q."/>
        </authorList>
    </citation>
    <scope>NUCLEOTIDE SEQUENCE [LARGE SCALE GENOMIC DNA]</scope>
    <source>
        <strain evidence="10 11">NEAU-G5</strain>
    </source>
</reference>
<evidence type="ECO:0000256" key="3">
    <source>
        <dbReference type="ARBA" id="ARBA00023015"/>
    </source>
</evidence>
<dbReference type="SMART" id="SM00862">
    <property type="entry name" value="Trans_reg_C"/>
    <property type="match status" value="1"/>
</dbReference>
<proteinExistence type="predicted"/>
<evidence type="ECO:0000259" key="9">
    <source>
        <dbReference type="PROSITE" id="PS51755"/>
    </source>
</evidence>
<dbReference type="SUPFAM" id="SSF46894">
    <property type="entry name" value="C-terminal effector domain of the bipartite response regulators"/>
    <property type="match status" value="1"/>
</dbReference>
<evidence type="ECO:0000256" key="5">
    <source>
        <dbReference type="ARBA" id="ARBA00023163"/>
    </source>
</evidence>
<keyword evidence="2" id="KW-0902">Two-component regulatory system</keyword>
<evidence type="ECO:0000256" key="6">
    <source>
        <dbReference type="PROSITE-ProRule" id="PRU00169"/>
    </source>
</evidence>